<proteinExistence type="predicted"/>
<evidence type="ECO:0000313" key="1">
    <source>
        <dbReference type="EMBL" id="JAD67744.1"/>
    </source>
</evidence>
<reference evidence="1" key="1">
    <citation type="submission" date="2014-09" db="EMBL/GenBank/DDBJ databases">
        <authorList>
            <person name="Magalhaes I.L.F."/>
            <person name="Oliveira U."/>
            <person name="Santos F.R."/>
            <person name="Vidigal T.H.D.A."/>
            <person name="Brescovit A.D."/>
            <person name="Santos A.J."/>
        </authorList>
    </citation>
    <scope>NUCLEOTIDE SEQUENCE</scope>
    <source>
        <tissue evidence="1">Shoot tissue taken approximately 20 cm above the soil surface</tissue>
    </source>
</reference>
<accession>A0A0A9BUN0</accession>
<dbReference type="AlphaFoldDB" id="A0A0A9BUN0"/>
<protein>
    <submittedName>
        <fullName evidence="1">Uncharacterized protein</fullName>
    </submittedName>
</protein>
<name>A0A0A9BUN0_ARUDO</name>
<dbReference type="EMBL" id="GBRH01230151">
    <property type="protein sequence ID" value="JAD67744.1"/>
    <property type="molecule type" value="Transcribed_RNA"/>
</dbReference>
<reference evidence="1" key="2">
    <citation type="journal article" date="2015" name="Data Brief">
        <title>Shoot transcriptome of the giant reed, Arundo donax.</title>
        <authorList>
            <person name="Barrero R.A."/>
            <person name="Guerrero F.D."/>
            <person name="Moolhuijzen P."/>
            <person name="Goolsby J.A."/>
            <person name="Tidwell J."/>
            <person name="Bellgard S.E."/>
            <person name="Bellgard M.I."/>
        </authorList>
    </citation>
    <scope>NUCLEOTIDE SEQUENCE</scope>
    <source>
        <tissue evidence="1">Shoot tissue taken approximately 20 cm above the soil surface</tissue>
    </source>
</reference>
<organism evidence="1">
    <name type="scientific">Arundo donax</name>
    <name type="common">Giant reed</name>
    <name type="synonym">Donax arundinaceus</name>
    <dbReference type="NCBI Taxonomy" id="35708"/>
    <lineage>
        <taxon>Eukaryota</taxon>
        <taxon>Viridiplantae</taxon>
        <taxon>Streptophyta</taxon>
        <taxon>Embryophyta</taxon>
        <taxon>Tracheophyta</taxon>
        <taxon>Spermatophyta</taxon>
        <taxon>Magnoliopsida</taxon>
        <taxon>Liliopsida</taxon>
        <taxon>Poales</taxon>
        <taxon>Poaceae</taxon>
        <taxon>PACMAD clade</taxon>
        <taxon>Arundinoideae</taxon>
        <taxon>Arundineae</taxon>
        <taxon>Arundo</taxon>
    </lineage>
</organism>
<sequence length="56" mass="6270">MSDLLYIQHHKNIEAPMANSHQSACALYPRSVKDPLQNTLAGSNNTIFLVNLRLYG</sequence>